<comment type="similarity">
    <text evidence="1">Belongs to the glycosyltransferase group 1 family. Glycosyltransferase 4 subfamily.</text>
</comment>
<proteinExistence type="inferred from homology"/>
<keyword evidence="2" id="KW-0328">Glycosyltransferase</keyword>
<evidence type="ECO:0000256" key="3">
    <source>
        <dbReference type="ARBA" id="ARBA00022679"/>
    </source>
</evidence>
<reference evidence="8" key="1">
    <citation type="submission" date="2020-08" db="EMBL/GenBank/DDBJ databases">
        <title>Multicomponent nature underlies the extraordinary mechanical properties of spider dragline silk.</title>
        <authorList>
            <person name="Kono N."/>
            <person name="Nakamura H."/>
            <person name="Mori M."/>
            <person name="Yoshida Y."/>
            <person name="Ohtoshi R."/>
            <person name="Malay A.D."/>
            <person name="Moran D.A.P."/>
            <person name="Tomita M."/>
            <person name="Numata K."/>
            <person name="Arakawa K."/>
        </authorList>
    </citation>
    <scope>NUCLEOTIDE SEQUENCE</scope>
</reference>
<keyword evidence="9" id="KW-1185">Reference proteome</keyword>
<comment type="catalytic activity">
    <reaction evidence="6">
        <text>queuosine(34) in tRNA(Asp) + GDP-alpha-D-mannose = O-4''-alpha-D-mannosylqueuosine(34) in tRNA(Asp) + GDP + H(+)</text>
        <dbReference type="Rhea" id="RHEA:12885"/>
        <dbReference type="Rhea" id="RHEA-COMP:18572"/>
        <dbReference type="Rhea" id="RHEA-COMP:18581"/>
        <dbReference type="ChEBI" id="CHEBI:15378"/>
        <dbReference type="ChEBI" id="CHEBI:57527"/>
        <dbReference type="ChEBI" id="CHEBI:58189"/>
        <dbReference type="ChEBI" id="CHEBI:194431"/>
        <dbReference type="ChEBI" id="CHEBI:194442"/>
        <dbReference type="EC" id="2.4.1.110"/>
    </reaction>
    <physiologicalReaction direction="left-to-right" evidence="6">
        <dbReference type="Rhea" id="RHEA:12886"/>
    </physiologicalReaction>
</comment>
<evidence type="ECO:0000313" key="9">
    <source>
        <dbReference type="Proteomes" id="UP000887013"/>
    </source>
</evidence>
<evidence type="ECO:0000256" key="2">
    <source>
        <dbReference type="ARBA" id="ARBA00022676"/>
    </source>
</evidence>
<dbReference type="InterPro" id="IPR022701">
    <property type="entry name" value="QTMAN_N"/>
</dbReference>
<sequence>MQLPGHESTRCSIFVEIDVSILILAKLQLYYFLLSALSIKSRHQIILLLKLHTMTPKKWHWRGLISPLHFSSKIPANENFRILFTSSVVSLAQLVALRSDLAQLYKIVYFHENQLVYPVQEQKQRYFQHGYNDILSCLVADKIIFNSNFNKESFLKSLPTFFNVMPDYRPKDLDQQIRSKCEVVYFPIDILEDCSQILESDIVPERLQKCLHIVWPHRHCLPTRNQQMEETVGEYLQVLNQLSKDCDFTDVKAKEY</sequence>
<keyword evidence="3" id="KW-0808">Transferase</keyword>
<dbReference type="Pfam" id="PF12038">
    <property type="entry name" value="QTMAN_N"/>
    <property type="match status" value="1"/>
</dbReference>
<comment type="caution">
    <text evidence="8">The sequence shown here is derived from an EMBL/GenBank/DDBJ whole genome shotgun (WGS) entry which is preliminary data.</text>
</comment>
<dbReference type="PANTHER" id="PTHR13615:SF3">
    <property type="entry name" value="GLYCOSYLTRANSFERASE-LIKE DOMAIN-CONTAINING PROTEIN 1"/>
    <property type="match status" value="1"/>
</dbReference>
<dbReference type="AlphaFoldDB" id="A0A8X6I916"/>
<evidence type="ECO:0000259" key="7">
    <source>
        <dbReference type="Pfam" id="PF12038"/>
    </source>
</evidence>
<dbReference type="GO" id="GO:0016438">
    <property type="term" value="F:tRNA-queuosine(34) beta-mannosyltransferase activity"/>
    <property type="evidence" value="ECO:0007669"/>
    <property type="project" value="UniProtKB-EC"/>
</dbReference>
<name>A0A8X6I916_NEPPI</name>
<dbReference type="EMBL" id="BMAW01042800">
    <property type="protein sequence ID" value="GFS36158.1"/>
    <property type="molecule type" value="Genomic_DNA"/>
</dbReference>
<evidence type="ECO:0000313" key="8">
    <source>
        <dbReference type="EMBL" id="GFS36158.1"/>
    </source>
</evidence>
<evidence type="ECO:0000256" key="4">
    <source>
        <dbReference type="ARBA" id="ARBA00044517"/>
    </source>
</evidence>
<dbReference type="Proteomes" id="UP000887013">
    <property type="component" value="Unassembled WGS sequence"/>
</dbReference>
<dbReference type="InterPro" id="IPR051862">
    <property type="entry name" value="GT-like_domain_containing_1"/>
</dbReference>
<protein>
    <recommendedName>
        <fullName evidence="5">tRNA-queuosine alpha-mannosyltransferase</fullName>
        <ecNumber evidence="4">2.4.1.110</ecNumber>
    </recommendedName>
</protein>
<evidence type="ECO:0000256" key="6">
    <source>
        <dbReference type="ARBA" id="ARBA00048439"/>
    </source>
</evidence>
<gene>
    <name evidence="8" type="primary">gtdc1</name>
    <name evidence="8" type="ORF">NPIL_265661</name>
</gene>
<accession>A0A8X6I916</accession>
<evidence type="ECO:0000256" key="1">
    <source>
        <dbReference type="ARBA" id="ARBA00009481"/>
    </source>
</evidence>
<dbReference type="OrthoDB" id="10032790at2759"/>
<evidence type="ECO:0000256" key="5">
    <source>
        <dbReference type="ARBA" id="ARBA00044539"/>
    </source>
</evidence>
<feature type="domain" description="tRNA-queuosine alpha-mannosyltransferase N-terminal" evidence="7">
    <location>
        <begin position="49"/>
        <end position="188"/>
    </location>
</feature>
<organism evidence="8 9">
    <name type="scientific">Nephila pilipes</name>
    <name type="common">Giant wood spider</name>
    <name type="synonym">Nephila maculata</name>
    <dbReference type="NCBI Taxonomy" id="299642"/>
    <lineage>
        <taxon>Eukaryota</taxon>
        <taxon>Metazoa</taxon>
        <taxon>Ecdysozoa</taxon>
        <taxon>Arthropoda</taxon>
        <taxon>Chelicerata</taxon>
        <taxon>Arachnida</taxon>
        <taxon>Araneae</taxon>
        <taxon>Araneomorphae</taxon>
        <taxon>Entelegynae</taxon>
        <taxon>Araneoidea</taxon>
        <taxon>Nephilidae</taxon>
        <taxon>Nephila</taxon>
    </lineage>
</organism>
<dbReference type="EC" id="2.4.1.110" evidence="4"/>
<dbReference type="PANTHER" id="PTHR13615">
    <property type="entry name" value="GLYCOSYLTRANSFERASE-LIKE 1"/>
    <property type="match status" value="1"/>
</dbReference>